<comment type="subcellular location">
    <subcellularLocation>
        <location evidence="1">Nucleus</location>
        <location evidence="1">Nucleolus</location>
    </subcellularLocation>
</comment>
<accession>A0A250WRW9</accession>
<name>A0A250WRW9_9CHLO</name>
<evidence type="ECO:0000256" key="3">
    <source>
        <dbReference type="ARBA" id="ARBA00023242"/>
    </source>
</evidence>
<dbReference type="GO" id="GO:0005730">
    <property type="term" value="C:nucleolus"/>
    <property type="evidence" value="ECO:0007669"/>
    <property type="project" value="UniProtKB-SubCell"/>
</dbReference>
<sequence>MRSYRFRIYKLSHYPVKKKLGGGKRYKAAEKAKAQGAPAPGWEGPAPPKHLQRKISKKVNFLDKVAQSKAAALSAKPVIHKKVPMKTALDLSSLSGIIGELGPSLNQQSQQKSLMNSRGNVKSLNKEKARRVRGPATDKTVTAEKLPIKSCRVFGQAVGTLRVRKMIMAQEKERVQQVVAHPMYQLDPITAITNHLTATLPPRPMAAAHSNKDSSLRKRKIKK</sequence>
<evidence type="ECO:0000256" key="4">
    <source>
        <dbReference type="SAM" id="MobiDB-lite"/>
    </source>
</evidence>
<dbReference type="InterPro" id="IPR028160">
    <property type="entry name" value="Slx9-like"/>
</dbReference>
<dbReference type="OrthoDB" id="18703at2759"/>
<reference evidence="5 6" key="1">
    <citation type="submission" date="2017-08" db="EMBL/GenBank/DDBJ databases">
        <title>Acidophilic green algal genome provides insights into adaptation to an acidic environment.</title>
        <authorList>
            <person name="Hirooka S."/>
            <person name="Hirose Y."/>
            <person name="Kanesaki Y."/>
            <person name="Higuchi S."/>
            <person name="Fujiwara T."/>
            <person name="Onuma R."/>
            <person name="Era A."/>
            <person name="Ohbayashi R."/>
            <person name="Uzuka A."/>
            <person name="Nozaki H."/>
            <person name="Yoshikawa H."/>
            <person name="Miyagishima S.Y."/>
        </authorList>
    </citation>
    <scope>NUCLEOTIDE SEQUENCE [LARGE SCALE GENOMIC DNA]</scope>
    <source>
        <strain evidence="5 6">NIES-2499</strain>
    </source>
</reference>
<feature type="region of interest" description="Disordered" evidence="4">
    <location>
        <begin position="201"/>
        <end position="223"/>
    </location>
</feature>
<dbReference type="GO" id="GO:0030686">
    <property type="term" value="C:90S preribosome"/>
    <property type="evidence" value="ECO:0007669"/>
    <property type="project" value="InterPro"/>
</dbReference>
<keyword evidence="3" id="KW-0539">Nucleus</keyword>
<keyword evidence="6" id="KW-1185">Reference proteome</keyword>
<dbReference type="STRING" id="1157962.A0A250WRW9"/>
<evidence type="ECO:0000256" key="2">
    <source>
        <dbReference type="ARBA" id="ARBA00011022"/>
    </source>
</evidence>
<gene>
    <name evidence="5" type="ORF">CEUSTIGMA_g1004.t1</name>
</gene>
<protein>
    <recommendedName>
        <fullName evidence="7">Ribosome biogenesis protein SLX9</fullName>
    </recommendedName>
</protein>
<evidence type="ECO:0000313" key="5">
    <source>
        <dbReference type="EMBL" id="GAX73553.1"/>
    </source>
</evidence>
<comment type="similarity">
    <text evidence="2">Belongs to the SLX9 family.</text>
</comment>
<dbReference type="PANTHER" id="PTHR31109:SF2">
    <property type="entry name" value="RIBOSOME BIOGENESIS PROTEIN SLX9 HOMOLOG"/>
    <property type="match status" value="1"/>
</dbReference>
<dbReference type="GO" id="GO:0000462">
    <property type="term" value="P:maturation of SSU-rRNA from tricistronic rRNA transcript (SSU-rRNA, 5.8S rRNA, LSU-rRNA)"/>
    <property type="evidence" value="ECO:0007669"/>
    <property type="project" value="InterPro"/>
</dbReference>
<evidence type="ECO:0000256" key="1">
    <source>
        <dbReference type="ARBA" id="ARBA00004604"/>
    </source>
</evidence>
<feature type="region of interest" description="Disordered" evidence="4">
    <location>
        <begin position="23"/>
        <end position="49"/>
    </location>
</feature>
<dbReference type="Proteomes" id="UP000232323">
    <property type="component" value="Unassembled WGS sequence"/>
</dbReference>
<evidence type="ECO:0000313" key="6">
    <source>
        <dbReference type="Proteomes" id="UP000232323"/>
    </source>
</evidence>
<dbReference type="GO" id="GO:0030688">
    <property type="term" value="C:preribosome, small subunit precursor"/>
    <property type="evidence" value="ECO:0007669"/>
    <property type="project" value="InterPro"/>
</dbReference>
<comment type="caution">
    <text evidence="5">The sequence shown here is derived from an EMBL/GenBank/DDBJ whole genome shotgun (WGS) entry which is preliminary data.</text>
</comment>
<proteinExistence type="inferred from homology"/>
<feature type="region of interest" description="Disordered" evidence="4">
    <location>
        <begin position="115"/>
        <end position="140"/>
    </location>
</feature>
<evidence type="ECO:0008006" key="7">
    <source>
        <dbReference type="Google" id="ProtNLM"/>
    </source>
</evidence>
<dbReference type="PANTHER" id="PTHR31109">
    <property type="entry name" value="PROTEIN FAM207A"/>
    <property type="match status" value="1"/>
</dbReference>
<organism evidence="5 6">
    <name type="scientific">Chlamydomonas eustigma</name>
    <dbReference type="NCBI Taxonomy" id="1157962"/>
    <lineage>
        <taxon>Eukaryota</taxon>
        <taxon>Viridiplantae</taxon>
        <taxon>Chlorophyta</taxon>
        <taxon>core chlorophytes</taxon>
        <taxon>Chlorophyceae</taxon>
        <taxon>CS clade</taxon>
        <taxon>Chlamydomonadales</taxon>
        <taxon>Chlamydomonadaceae</taxon>
        <taxon>Chlamydomonas</taxon>
    </lineage>
</organism>
<dbReference type="EMBL" id="BEGY01000004">
    <property type="protein sequence ID" value="GAX73553.1"/>
    <property type="molecule type" value="Genomic_DNA"/>
</dbReference>
<feature type="compositionally biased region" description="Low complexity" evidence="4">
    <location>
        <begin position="34"/>
        <end position="44"/>
    </location>
</feature>
<dbReference type="Pfam" id="PF15341">
    <property type="entry name" value="SLX9"/>
    <property type="match status" value="1"/>
</dbReference>
<dbReference type="AlphaFoldDB" id="A0A250WRW9"/>